<dbReference type="InterPro" id="IPR043504">
    <property type="entry name" value="Peptidase_S1_PA_chymotrypsin"/>
</dbReference>
<dbReference type="CDD" id="cd00190">
    <property type="entry name" value="Tryp_SPc"/>
    <property type="match status" value="1"/>
</dbReference>
<dbReference type="InterPro" id="IPR033116">
    <property type="entry name" value="TRYPSIN_SER"/>
</dbReference>
<dbReference type="PANTHER" id="PTHR24253:SF144">
    <property type="entry name" value="CHYMOTRYPSIN-LIKE PROTEASE CTRL-1-RELATED"/>
    <property type="match status" value="1"/>
</dbReference>
<evidence type="ECO:0000313" key="10">
    <source>
        <dbReference type="Proteomes" id="UP001652583"/>
    </source>
</evidence>
<gene>
    <name evidence="11" type="primary">LOC106982788</name>
</gene>
<keyword evidence="5" id="KW-1015">Disulfide bond</keyword>
<evidence type="ECO:0000256" key="8">
    <source>
        <dbReference type="SAM" id="MobiDB-lite"/>
    </source>
</evidence>
<evidence type="ECO:0000256" key="7">
    <source>
        <dbReference type="RuleBase" id="RU363034"/>
    </source>
</evidence>
<dbReference type="GO" id="GO:0004252">
    <property type="term" value="F:serine-type endopeptidase activity"/>
    <property type="evidence" value="ECO:0007669"/>
    <property type="project" value="UniProtKB-EC"/>
</dbReference>
<keyword evidence="3 7" id="KW-0378">Hydrolase</keyword>
<dbReference type="KEGG" id="aju:106982788"/>
<dbReference type="PRINTS" id="PR00722">
    <property type="entry name" value="CHYMOTRYPSIN"/>
</dbReference>
<evidence type="ECO:0000259" key="9">
    <source>
        <dbReference type="PROSITE" id="PS50240"/>
    </source>
</evidence>
<accession>A0A6J1Z0P7</accession>
<keyword evidence="2" id="KW-0732">Signal</keyword>
<keyword evidence="6" id="KW-0325">Glycoprotein</keyword>
<evidence type="ECO:0000256" key="2">
    <source>
        <dbReference type="ARBA" id="ARBA00022729"/>
    </source>
</evidence>
<proteinExistence type="predicted"/>
<dbReference type="InterPro" id="IPR009003">
    <property type="entry name" value="Peptidase_S1_PA"/>
</dbReference>
<dbReference type="GO" id="GO:0006508">
    <property type="term" value="P:proteolysis"/>
    <property type="evidence" value="ECO:0007669"/>
    <property type="project" value="UniProtKB-KW"/>
</dbReference>
<evidence type="ECO:0000256" key="4">
    <source>
        <dbReference type="ARBA" id="ARBA00022825"/>
    </source>
</evidence>
<keyword evidence="4 7" id="KW-0720">Serine protease</keyword>
<keyword evidence="10" id="KW-1185">Reference proteome</keyword>
<dbReference type="InterPro" id="IPR001254">
    <property type="entry name" value="Trypsin_dom"/>
</dbReference>
<dbReference type="Pfam" id="PF00089">
    <property type="entry name" value="Trypsin"/>
    <property type="match status" value="1"/>
</dbReference>
<dbReference type="RefSeq" id="XP_026911032.2">
    <property type="nucleotide sequence ID" value="XM_027055231.2"/>
</dbReference>
<evidence type="ECO:0000256" key="3">
    <source>
        <dbReference type="ARBA" id="ARBA00022801"/>
    </source>
</evidence>
<evidence type="ECO:0000256" key="1">
    <source>
        <dbReference type="ARBA" id="ARBA00022670"/>
    </source>
</evidence>
<dbReference type="AlphaFoldDB" id="A0A6J1Z0P7"/>
<dbReference type="PROSITE" id="PS00135">
    <property type="entry name" value="TRYPSIN_SER"/>
    <property type="match status" value="1"/>
</dbReference>
<feature type="domain" description="Peptidase S1" evidence="9">
    <location>
        <begin position="63"/>
        <end position="308"/>
    </location>
</feature>
<dbReference type="SMART" id="SM00020">
    <property type="entry name" value="Tryp_SPc"/>
    <property type="match status" value="1"/>
</dbReference>
<evidence type="ECO:0000256" key="5">
    <source>
        <dbReference type="ARBA" id="ARBA00023157"/>
    </source>
</evidence>
<dbReference type="Gene3D" id="2.40.10.10">
    <property type="entry name" value="Trypsin-like serine proteases"/>
    <property type="match status" value="2"/>
</dbReference>
<dbReference type="Proteomes" id="UP001652583">
    <property type="component" value="Chromosome E3"/>
</dbReference>
<feature type="region of interest" description="Disordered" evidence="8">
    <location>
        <begin position="1"/>
        <end position="27"/>
    </location>
</feature>
<dbReference type="PROSITE" id="PS00134">
    <property type="entry name" value="TRYPSIN_HIS"/>
    <property type="match status" value="1"/>
</dbReference>
<dbReference type="GeneID" id="106982788"/>
<evidence type="ECO:0000313" key="11">
    <source>
        <dbReference type="RefSeq" id="XP_026911032.2"/>
    </source>
</evidence>
<reference evidence="11" key="1">
    <citation type="submission" date="2025-08" db="UniProtKB">
        <authorList>
            <consortium name="RefSeq"/>
        </authorList>
    </citation>
    <scope>IDENTIFICATION</scope>
    <source>
        <tissue evidence="11">Blood</tissue>
    </source>
</reference>
<name>A0A6J1Z0P7_ACIJB</name>
<organism evidence="10 11">
    <name type="scientific">Acinonyx jubatus</name>
    <name type="common">Cheetah</name>
    <dbReference type="NCBI Taxonomy" id="32536"/>
    <lineage>
        <taxon>Eukaryota</taxon>
        <taxon>Metazoa</taxon>
        <taxon>Chordata</taxon>
        <taxon>Craniata</taxon>
        <taxon>Vertebrata</taxon>
        <taxon>Euteleostomi</taxon>
        <taxon>Mammalia</taxon>
        <taxon>Eutheria</taxon>
        <taxon>Laurasiatheria</taxon>
        <taxon>Carnivora</taxon>
        <taxon>Feliformia</taxon>
        <taxon>Felidae</taxon>
        <taxon>Felinae</taxon>
        <taxon>Acinonyx</taxon>
    </lineage>
</organism>
<dbReference type="PANTHER" id="PTHR24253">
    <property type="entry name" value="TRANSMEMBRANE PROTEASE SERINE"/>
    <property type="match status" value="1"/>
</dbReference>
<evidence type="ECO:0000256" key="6">
    <source>
        <dbReference type="ARBA" id="ARBA00023180"/>
    </source>
</evidence>
<dbReference type="SUPFAM" id="SSF50494">
    <property type="entry name" value="Trypsin-like serine proteases"/>
    <property type="match status" value="1"/>
</dbReference>
<keyword evidence="1 7" id="KW-0645">Protease</keyword>
<dbReference type="PROSITE" id="PS50240">
    <property type="entry name" value="TRYPSIN_DOM"/>
    <property type="match status" value="1"/>
</dbReference>
<dbReference type="InterPro" id="IPR018114">
    <property type="entry name" value="TRYPSIN_HIS"/>
</dbReference>
<dbReference type="InterPro" id="IPR001314">
    <property type="entry name" value="Peptidase_S1A"/>
</dbReference>
<protein>
    <submittedName>
        <fullName evidence="11">Serine protease 29-like</fullName>
    </submittedName>
</protein>
<sequence length="311" mass="34071">MERCPSRPPTSCGQRIKDLGGPPEQRPVEPGKMLWLLLLTPFFSGTCLAGSPASLPENELVGIVGGHSAPQGKWPWQVSLKVYDYNWASWVHICGGSLIHPQWVLTAAHCIARKDADPAAYRIHAGDVYLYGGRMLLNVTRVIVHPDYINAQLGADVALLQLSHSVKYTANVRPVKLPSALLEVTPEDECWVTGWGTVMVHQLLPPPYRLQEVVVSLVENDVCDQQYHNATRHRLAGGKIIQDDMLCAGTEGRDSCQGDSGGPLVCKTTGAWHLVGVVSWGDSCAVRNRPGVYARVQTYVPWITQQIGRGL</sequence>